<name>A0A075MX32_9ARCH</name>
<evidence type="ECO:0000256" key="1">
    <source>
        <dbReference type="SAM" id="MobiDB-lite"/>
    </source>
</evidence>
<feature type="region of interest" description="Disordered" evidence="1">
    <location>
        <begin position="146"/>
        <end position="175"/>
    </location>
</feature>
<dbReference type="InterPro" id="IPR036278">
    <property type="entry name" value="Sialidase_sf"/>
</dbReference>
<dbReference type="KEGG" id="nev:NTE_03170"/>
<dbReference type="OrthoDB" id="2272at2157"/>
<evidence type="ECO:0008006" key="4">
    <source>
        <dbReference type="Google" id="ProtNLM"/>
    </source>
</evidence>
<accession>A0A075MX32</accession>
<gene>
    <name evidence="2" type="ORF">NTE_03170</name>
</gene>
<keyword evidence="3" id="KW-1185">Reference proteome</keyword>
<proteinExistence type="predicted"/>
<dbReference type="GeneID" id="41598828"/>
<dbReference type="AlphaFoldDB" id="A0A075MX32"/>
<organism evidence="2 3">
    <name type="scientific">Candidatus Nitrososphaera evergladensis SR1</name>
    <dbReference type="NCBI Taxonomy" id="1459636"/>
    <lineage>
        <taxon>Archaea</taxon>
        <taxon>Nitrososphaerota</taxon>
        <taxon>Nitrososphaeria</taxon>
        <taxon>Nitrososphaerales</taxon>
        <taxon>Nitrososphaeraceae</taxon>
        <taxon>Nitrososphaera</taxon>
    </lineage>
</organism>
<dbReference type="Proteomes" id="UP000028194">
    <property type="component" value="Chromosome"/>
</dbReference>
<dbReference type="HOGENOM" id="CLU_033612_0_0_2"/>
<evidence type="ECO:0000313" key="2">
    <source>
        <dbReference type="EMBL" id="AIF85202.1"/>
    </source>
</evidence>
<dbReference type="CDD" id="cd15482">
    <property type="entry name" value="Sialidase_non-viral"/>
    <property type="match status" value="1"/>
</dbReference>
<evidence type="ECO:0000313" key="3">
    <source>
        <dbReference type="Proteomes" id="UP000028194"/>
    </source>
</evidence>
<feature type="compositionally biased region" description="Low complexity" evidence="1">
    <location>
        <begin position="162"/>
        <end position="172"/>
    </location>
</feature>
<reference evidence="2 3" key="1">
    <citation type="journal article" date="2014" name="PLoS ONE">
        <title>Genome Sequence of Candidatus Nitrososphaera evergladensis from Group I.1b Enriched from Everglades Soil Reveals Novel Genomic Features of the Ammonia-Oxidizing Archaea.</title>
        <authorList>
            <person name="Zhalnina K.V."/>
            <person name="Dias R."/>
            <person name="Leonard M.T."/>
            <person name="Dorr de Quadros P."/>
            <person name="Camargo F.A."/>
            <person name="Drew J.C."/>
            <person name="Farmerie W.G."/>
            <person name="Daroub S.H."/>
            <person name="Triplett E.W."/>
        </authorList>
    </citation>
    <scope>NUCLEOTIDE SEQUENCE [LARGE SCALE GENOMIC DNA]</scope>
    <source>
        <strain evidence="2 3">SR1</strain>
    </source>
</reference>
<dbReference type="EMBL" id="CP007174">
    <property type="protein sequence ID" value="AIF85202.1"/>
    <property type="molecule type" value="Genomic_DNA"/>
</dbReference>
<dbReference type="Gene3D" id="2.120.10.10">
    <property type="match status" value="1"/>
</dbReference>
<dbReference type="STRING" id="1459636.NTE_03170"/>
<sequence>MTSNPITTEMLYQEMAVSFFKAQTLVSDASLLIARLAAFRNKVYLVWQEGAKIDPNNSASTRSDEEKLDAEINAHSAIKYRISSDYGNVFGEMATLYQCNIAQYVPPAMEMSPAGRVFLAWGDGNKEATDSVVFFCRSNDDGSGFEDPVIINNKDDSESKTTDSSAATTISSRKVSAESKTEGVTEFDEKRKEFFRRGYLVPRVKLAAAGDNVYIFWSETKGQLYTDVEYRLFFRASNDGGRTFGSKKIIGTTTVKASEFLRMFQINLTASGDEVYMMWVQFTPVPGYMFSGRPNPLKAYVAISRNAGKTLERTIDLSEDTIVVQGDRQENKDDASGDRVGRTRRSVFEKLPFEIVAAGEGVLYMVLIGHESYGQRDFLESLMRFRPSTEGGKTTPVASNAANPNLLDINLPIYFAKSVDYGSSFTNPVYLEDYSAGIDDTYLLRSDKDVHVIWRAVAQGGVLMSRTSTDGGKSFQPTVQIPKIKIFHPTGSPSNSGAIITSPNGRIFIAMRKDIQSRLSKPLEPDSEMFFSASFDAGMTFTDTTRLSENPGGDSVHNTCVYPSIYSVNGKYVYIAWSEIQNGSSFSLKFRKGIIQ</sequence>
<protein>
    <recommendedName>
        <fullName evidence="4">Exo-alpha-sialidase</fullName>
    </recommendedName>
</protein>
<dbReference type="RefSeq" id="WP_148701639.1">
    <property type="nucleotide sequence ID" value="NZ_CP007174.1"/>
</dbReference>
<dbReference type="SUPFAM" id="SSF50939">
    <property type="entry name" value="Sialidases"/>
    <property type="match status" value="1"/>
</dbReference>